<dbReference type="Proteomes" id="UP000051530">
    <property type="component" value="Unassembled WGS sequence"/>
</dbReference>
<keyword evidence="2" id="KW-1185">Reference proteome</keyword>
<reference evidence="1 2" key="1">
    <citation type="submission" date="2015-07" db="EMBL/GenBank/DDBJ databases">
        <title>The genome of Pseudoloma neurophilia, a relevant intracellular parasite of the zebrafish.</title>
        <authorList>
            <person name="Ndikumana S."/>
            <person name="Pelin A."/>
            <person name="Sanders J."/>
            <person name="Corradi N."/>
        </authorList>
    </citation>
    <scope>NUCLEOTIDE SEQUENCE [LARGE SCALE GENOMIC DNA]</scope>
    <source>
        <strain evidence="1 2">MK1</strain>
    </source>
</reference>
<comment type="caution">
    <text evidence="1">The sequence shown here is derived from an EMBL/GenBank/DDBJ whole genome shotgun (WGS) entry which is preliminary data.</text>
</comment>
<accession>A0A0R0LU38</accession>
<name>A0A0R0LU38_9MICR</name>
<dbReference type="VEuPathDB" id="MicrosporidiaDB:M153_26650001285"/>
<gene>
    <name evidence="1" type="ORF">M153_26650001285</name>
</gene>
<dbReference type="EMBL" id="LGUB01000664">
    <property type="protein sequence ID" value="KRH92810.1"/>
    <property type="molecule type" value="Genomic_DNA"/>
</dbReference>
<organism evidence="1 2">
    <name type="scientific">Pseudoloma neurophilia</name>
    <dbReference type="NCBI Taxonomy" id="146866"/>
    <lineage>
        <taxon>Eukaryota</taxon>
        <taxon>Fungi</taxon>
        <taxon>Fungi incertae sedis</taxon>
        <taxon>Microsporidia</taxon>
        <taxon>Pseudoloma</taxon>
    </lineage>
</organism>
<sequence>MMRGLLMFSRQAYGESLETYARSVFEIARKTLLFEDIKAIIAATSMRRFDKYMTWETEIKEKQMWYFIKIADRKMEEERKIRERMEKE</sequence>
<protein>
    <submittedName>
        <fullName evidence="1">Uncharacterized protein</fullName>
    </submittedName>
</protein>
<dbReference type="AlphaFoldDB" id="A0A0R0LU38"/>
<proteinExistence type="predicted"/>
<evidence type="ECO:0000313" key="1">
    <source>
        <dbReference type="EMBL" id="KRH92810.1"/>
    </source>
</evidence>
<evidence type="ECO:0000313" key="2">
    <source>
        <dbReference type="Proteomes" id="UP000051530"/>
    </source>
</evidence>